<name>A0AAD2FCW3_9STRA</name>
<organism evidence="2 3">
    <name type="scientific">Cylindrotheca closterium</name>
    <dbReference type="NCBI Taxonomy" id="2856"/>
    <lineage>
        <taxon>Eukaryota</taxon>
        <taxon>Sar</taxon>
        <taxon>Stramenopiles</taxon>
        <taxon>Ochrophyta</taxon>
        <taxon>Bacillariophyta</taxon>
        <taxon>Bacillariophyceae</taxon>
        <taxon>Bacillariophycidae</taxon>
        <taxon>Bacillariales</taxon>
        <taxon>Bacillariaceae</taxon>
        <taxon>Cylindrotheca</taxon>
    </lineage>
</organism>
<proteinExistence type="predicted"/>
<sequence length="382" mass="42569">MIRSVRKKKFSRLRRLISCTKDRKKNGTDNCGETDSSYENENKAQNTAVKGTPSTPAKALRGSPPSTPSTIPETSTPQKNERSKDSAFVVTYNNEHSASHESIYENAPEAQSSVVFVRRDSFNQLPGGPENPSGIGRSQEIATALEIDQRELVISTEDDIVSVPQEDSTELDHVSRQLFQKLEKSQKDVLASVVYQKSINEPGSKKDQKPLTKIPDHPALGNLEKYRSGLASGTLRRSSCAEGDLPKSFMGESDRNLDKGSVSEGFKLLWDETTKNLESMNKVFSSCALDWKQETQESFGEFAYNGEDGRKAPLNGSWLAFPDEHGEDISLLSYPKDIASISSRWTESQLDGTPVLRKEIATIVEEDQPIQENSKSRYNRWL</sequence>
<dbReference type="AlphaFoldDB" id="A0AAD2FCW3"/>
<dbReference type="Proteomes" id="UP001295423">
    <property type="component" value="Unassembled WGS sequence"/>
</dbReference>
<feature type="compositionally biased region" description="Polar residues" evidence="1">
    <location>
        <begin position="28"/>
        <end position="55"/>
    </location>
</feature>
<gene>
    <name evidence="2" type="ORF">CYCCA115_LOCUS1352</name>
</gene>
<keyword evidence="3" id="KW-1185">Reference proteome</keyword>
<accession>A0AAD2FCW3</accession>
<protein>
    <submittedName>
        <fullName evidence="2">Uncharacterized protein</fullName>
    </submittedName>
</protein>
<evidence type="ECO:0000313" key="3">
    <source>
        <dbReference type="Proteomes" id="UP001295423"/>
    </source>
</evidence>
<comment type="caution">
    <text evidence="2">The sequence shown here is derived from an EMBL/GenBank/DDBJ whole genome shotgun (WGS) entry which is preliminary data.</text>
</comment>
<evidence type="ECO:0000313" key="2">
    <source>
        <dbReference type="EMBL" id="CAJ1927789.1"/>
    </source>
</evidence>
<evidence type="ECO:0000256" key="1">
    <source>
        <dbReference type="SAM" id="MobiDB-lite"/>
    </source>
</evidence>
<reference evidence="2" key="1">
    <citation type="submission" date="2023-08" db="EMBL/GenBank/DDBJ databases">
        <authorList>
            <person name="Audoor S."/>
            <person name="Bilcke G."/>
        </authorList>
    </citation>
    <scope>NUCLEOTIDE SEQUENCE</scope>
</reference>
<feature type="compositionally biased region" description="Low complexity" evidence="1">
    <location>
        <begin position="68"/>
        <end position="77"/>
    </location>
</feature>
<feature type="compositionally biased region" description="Basic and acidic residues" evidence="1">
    <location>
        <begin position="203"/>
        <end position="216"/>
    </location>
</feature>
<dbReference type="EMBL" id="CAKOGP040000025">
    <property type="protein sequence ID" value="CAJ1927789.1"/>
    <property type="molecule type" value="Genomic_DNA"/>
</dbReference>
<feature type="region of interest" description="Disordered" evidence="1">
    <location>
        <begin position="21"/>
        <end position="84"/>
    </location>
</feature>
<feature type="region of interest" description="Disordered" evidence="1">
    <location>
        <begin position="200"/>
        <end position="220"/>
    </location>
</feature>